<dbReference type="InterPro" id="IPR035996">
    <property type="entry name" value="4pyrrol_Methylase_sf"/>
</dbReference>
<dbReference type="EMBL" id="MGJT01000026">
    <property type="protein sequence ID" value="OGN11893.1"/>
    <property type="molecule type" value="Genomic_DNA"/>
</dbReference>
<dbReference type="Proteomes" id="UP000178197">
    <property type="component" value="Unassembled WGS sequence"/>
</dbReference>
<name>A0A1F8FFG1_9BACT</name>
<dbReference type="InterPro" id="IPR014777">
    <property type="entry name" value="4pyrrole_Mease_sub1"/>
</dbReference>
<dbReference type="GO" id="GO:0070677">
    <property type="term" value="F:rRNA (cytosine-2'-O-)-methyltransferase activity"/>
    <property type="evidence" value="ECO:0007669"/>
    <property type="project" value="UniProtKB-UniRule"/>
</dbReference>
<evidence type="ECO:0000313" key="8">
    <source>
        <dbReference type="EMBL" id="OGN11893.1"/>
    </source>
</evidence>
<comment type="subcellular location">
    <subcellularLocation>
        <location evidence="6">Cytoplasm</location>
    </subcellularLocation>
</comment>
<comment type="caution">
    <text evidence="8">The sequence shown here is derived from an EMBL/GenBank/DDBJ whole genome shotgun (WGS) entry which is preliminary data.</text>
</comment>
<keyword evidence="5 6" id="KW-0949">S-adenosyl-L-methionine</keyword>
<feature type="domain" description="Tetrapyrrole methylase" evidence="7">
    <location>
        <begin position="12"/>
        <end position="215"/>
    </location>
</feature>
<dbReference type="AlphaFoldDB" id="A0A1F8FFG1"/>
<dbReference type="PIRSF" id="PIRSF005917">
    <property type="entry name" value="MTase_YraL"/>
    <property type="match status" value="1"/>
</dbReference>
<comment type="catalytic activity">
    <reaction evidence="6">
        <text>cytidine(1402) in 16S rRNA + S-adenosyl-L-methionine = 2'-O-methylcytidine(1402) in 16S rRNA + S-adenosyl-L-homocysteine + H(+)</text>
        <dbReference type="Rhea" id="RHEA:42924"/>
        <dbReference type="Rhea" id="RHEA-COMP:10285"/>
        <dbReference type="Rhea" id="RHEA-COMP:10286"/>
        <dbReference type="ChEBI" id="CHEBI:15378"/>
        <dbReference type="ChEBI" id="CHEBI:57856"/>
        <dbReference type="ChEBI" id="CHEBI:59789"/>
        <dbReference type="ChEBI" id="CHEBI:74495"/>
        <dbReference type="ChEBI" id="CHEBI:82748"/>
        <dbReference type="EC" id="2.1.1.198"/>
    </reaction>
</comment>
<evidence type="ECO:0000256" key="3">
    <source>
        <dbReference type="ARBA" id="ARBA00022603"/>
    </source>
</evidence>
<dbReference type="Pfam" id="PF00590">
    <property type="entry name" value="TP_methylase"/>
    <property type="match status" value="1"/>
</dbReference>
<organism evidence="8 9">
    <name type="scientific">Candidatus Yanofskybacteria bacterium RIFCSPHIGHO2_02_FULL_43_15c</name>
    <dbReference type="NCBI Taxonomy" id="1802679"/>
    <lineage>
        <taxon>Bacteria</taxon>
        <taxon>Candidatus Yanofskyibacteriota</taxon>
    </lineage>
</organism>
<sequence>MLMERRPSLMAKLYIVSTPIGNLQDISLRALEVLKQVSAIAAEDTRITTKLLSHFEIKKPLFAYSYQIDSPKNKRLSDLLKDGKDIALVTDAGTPGVSDPGGKIIERVLKEFGSQVQVIPIPGPNAALAALSISGFPTDKFLFLGFPPHKKGRQKFFREVAGSPHTVVFYESPHRILKTMKELASNPELKGRPLVIGRELTKKFESIYRGTAEEILEKYEMELERGELVLVVGK</sequence>
<evidence type="ECO:0000256" key="2">
    <source>
        <dbReference type="ARBA" id="ARBA00022552"/>
    </source>
</evidence>
<evidence type="ECO:0000256" key="4">
    <source>
        <dbReference type="ARBA" id="ARBA00022679"/>
    </source>
</evidence>
<reference evidence="8 9" key="1">
    <citation type="journal article" date="2016" name="Nat. Commun.">
        <title>Thousands of microbial genomes shed light on interconnected biogeochemical processes in an aquifer system.</title>
        <authorList>
            <person name="Anantharaman K."/>
            <person name="Brown C.T."/>
            <person name="Hug L.A."/>
            <person name="Sharon I."/>
            <person name="Castelle C.J."/>
            <person name="Probst A.J."/>
            <person name="Thomas B.C."/>
            <person name="Singh A."/>
            <person name="Wilkins M.J."/>
            <person name="Karaoz U."/>
            <person name="Brodie E.L."/>
            <person name="Williams K.H."/>
            <person name="Hubbard S.S."/>
            <person name="Banfield J.F."/>
        </authorList>
    </citation>
    <scope>NUCLEOTIDE SEQUENCE [LARGE SCALE GENOMIC DNA]</scope>
</reference>
<dbReference type="SUPFAM" id="SSF53790">
    <property type="entry name" value="Tetrapyrrole methylase"/>
    <property type="match status" value="1"/>
</dbReference>
<dbReference type="InterPro" id="IPR008189">
    <property type="entry name" value="rRNA_ssu_MeTfrase_I"/>
</dbReference>
<dbReference type="EC" id="2.1.1.198" evidence="6"/>
<gene>
    <name evidence="6" type="primary">rsmI</name>
    <name evidence="8" type="ORF">A3C71_00120</name>
</gene>
<dbReference type="PANTHER" id="PTHR46111">
    <property type="entry name" value="RIBOSOMAL RNA SMALL SUBUNIT METHYLTRANSFERASE I"/>
    <property type="match status" value="1"/>
</dbReference>
<dbReference type="GO" id="GO:0005737">
    <property type="term" value="C:cytoplasm"/>
    <property type="evidence" value="ECO:0007669"/>
    <property type="project" value="UniProtKB-SubCell"/>
</dbReference>
<dbReference type="InterPro" id="IPR000878">
    <property type="entry name" value="4pyrrol_Mease"/>
</dbReference>
<evidence type="ECO:0000256" key="6">
    <source>
        <dbReference type="HAMAP-Rule" id="MF_01877"/>
    </source>
</evidence>
<comment type="similarity">
    <text evidence="6">Belongs to the methyltransferase superfamily. RsmI family.</text>
</comment>
<dbReference type="PANTHER" id="PTHR46111:SF1">
    <property type="entry name" value="RIBOSOMAL RNA SMALL SUBUNIT METHYLTRANSFERASE I"/>
    <property type="match status" value="1"/>
</dbReference>
<accession>A0A1F8FFG1</accession>
<proteinExistence type="inferred from homology"/>
<dbReference type="HAMAP" id="MF_01877">
    <property type="entry name" value="16SrRNA_methyltr_I"/>
    <property type="match status" value="1"/>
</dbReference>
<keyword evidence="4 6" id="KW-0808">Transferase</keyword>
<dbReference type="Gene3D" id="3.40.1010.10">
    <property type="entry name" value="Cobalt-precorrin-4 Transmethylase, Domain 1"/>
    <property type="match status" value="1"/>
</dbReference>
<dbReference type="FunFam" id="3.30.950.10:FF:000002">
    <property type="entry name" value="Ribosomal RNA small subunit methyltransferase I"/>
    <property type="match status" value="1"/>
</dbReference>
<dbReference type="CDD" id="cd11648">
    <property type="entry name" value="RsmI"/>
    <property type="match status" value="1"/>
</dbReference>
<dbReference type="InterPro" id="IPR014776">
    <property type="entry name" value="4pyrrole_Mease_sub2"/>
</dbReference>
<evidence type="ECO:0000259" key="7">
    <source>
        <dbReference type="Pfam" id="PF00590"/>
    </source>
</evidence>
<evidence type="ECO:0000256" key="1">
    <source>
        <dbReference type="ARBA" id="ARBA00022490"/>
    </source>
</evidence>
<protein>
    <recommendedName>
        <fullName evidence="6">Ribosomal RNA small subunit methyltransferase I</fullName>
        <ecNumber evidence="6">2.1.1.198</ecNumber>
    </recommendedName>
    <alternativeName>
        <fullName evidence="6">16S rRNA 2'-O-ribose C1402 methyltransferase</fullName>
    </alternativeName>
    <alternativeName>
        <fullName evidence="6">rRNA (cytidine-2'-O-)-methyltransferase RsmI</fullName>
    </alternativeName>
</protein>
<comment type="function">
    <text evidence="6">Catalyzes the 2'-O-methylation of the ribose of cytidine 1402 (C1402) in 16S rRNA.</text>
</comment>
<dbReference type="Gene3D" id="3.30.950.10">
    <property type="entry name" value="Methyltransferase, Cobalt-precorrin-4 Transmethylase, Domain 2"/>
    <property type="match status" value="1"/>
</dbReference>
<evidence type="ECO:0000256" key="5">
    <source>
        <dbReference type="ARBA" id="ARBA00022691"/>
    </source>
</evidence>
<dbReference type="NCBIfam" id="TIGR00096">
    <property type="entry name" value="16S rRNA (cytidine(1402)-2'-O)-methyltransferase"/>
    <property type="match status" value="1"/>
</dbReference>
<evidence type="ECO:0000313" key="9">
    <source>
        <dbReference type="Proteomes" id="UP000178197"/>
    </source>
</evidence>
<keyword evidence="3 6" id="KW-0489">Methyltransferase</keyword>
<keyword evidence="1 6" id="KW-0963">Cytoplasm</keyword>
<keyword evidence="2 6" id="KW-0698">rRNA processing</keyword>